<protein>
    <recommendedName>
        <fullName evidence="1">BTB domain-containing protein</fullName>
    </recommendedName>
</protein>
<dbReference type="EMBL" id="JARKIB010000016">
    <property type="protein sequence ID" value="KAJ7770507.1"/>
    <property type="molecule type" value="Genomic_DNA"/>
</dbReference>
<dbReference type="Gene3D" id="3.30.710.10">
    <property type="entry name" value="Potassium Channel Kv1.1, Chain A"/>
    <property type="match status" value="1"/>
</dbReference>
<accession>A0AAD7JRL2</accession>
<feature type="domain" description="BTB" evidence="1">
    <location>
        <begin position="13"/>
        <end position="86"/>
    </location>
</feature>
<organism evidence="2 3">
    <name type="scientific">Mycena metata</name>
    <dbReference type="NCBI Taxonomy" id="1033252"/>
    <lineage>
        <taxon>Eukaryota</taxon>
        <taxon>Fungi</taxon>
        <taxon>Dikarya</taxon>
        <taxon>Basidiomycota</taxon>
        <taxon>Agaricomycotina</taxon>
        <taxon>Agaricomycetes</taxon>
        <taxon>Agaricomycetidae</taxon>
        <taxon>Agaricales</taxon>
        <taxon>Marasmiineae</taxon>
        <taxon>Mycenaceae</taxon>
        <taxon>Mycena</taxon>
    </lineage>
</organism>
<dbReference type="SUPFAM" id="SSF54695">
    <property type="entry name" value="POZ domain"/>
    <property type="match status" value="1"/>
</dbReference>
<dbReference type="Proteomes" id="UP001215598">
    <property type="component" value="Unassembled WGS sequence"/>
</dbReference>
<name>A0AAD7JRL2_9AGAR</name>
<dbReference type="Pfam" id="PF00651">
    <property type="entry name" value="BTB"/>
    <property type="match status" value="1"/>
</dbReference>
<reference evidence="2" key="1">
    <citation type="submission" date="2023-03" db="EMBL/GenBank/DDBJ databases">
        <title>Massive genome expansion in bonnet fungi (Mycena s.s.) driven by repeated elements and novel gene families across ecological guilds.</title>
        <authorList>
            <consortium name="Lawrence Berkeley National Laboratory"/>
            <person name="Harder C.B."/>
            <person name="Miyauchi S."/>
            <person name="Viragh M."/>
            <person name="Kuo A."/>
            <person name="Thoen E."/>
            <person name="Andreopoulos B."/>
            <person name="Lu D."/>
            <person name="Skrede I."/>
            <person name="Drula E."/>
            <person name="Henrissat B."/>
            <person name="Morin E."/>
            <person name="Kohler A."/>
            <person name="Barry K."/>
            <person name="LaButti K."/>
            <person name="Morin E."/>
            <person name="Salamov A."/>
            <person name="Lipzen A."/>
            <person name="Mereny Z."/>
            <person name="Hegedus B."/>
            <person name="Baldrian P."/>
            <person name="Stursova M."/>
            <person name="Weitz H."/>
            <person name="Taylor A."/>
            <person name="Grigoriev I.V."/>
            <person name="Nagy L.G."/>
            <person name="Martin F."/>
            <person name="Kauserud H."/>
        </authorList>
    </citation>
    <scope>NUCLEOTIDE SEQUENCE</scope>
    <source>
        <strain evidence="2">CBHHK182m</strain>
    </source>
</reference>
<dbReference type="InterPro" id="IPR000210">
    <property type="entry name" value="BTB/POZ_dom"/>
</dbReference>
<dbReference type="InterPro" id="IPR011333">
    <property type="entry name" value="SKP1/BTB/POZ_sf"/>
</dbReference>
<keyword evidence="3" id="KW-1185">Reference proteome</keyword>
<proteinExistence type="predicted"/>
<evidence type="ECO:0000259" key="1">
    <source>
        <dbReference type="PROSITE" id="PS50097"/>
    </source>
</evidence>
<evidence type="ECO:0000313" key="3">
    <source>
        <dbReference type="Proteomes" id="UP001215598"/>
    </source>
</evidence>
<evidence type="ECO:0000313" key="2">
    <source>
        <dbReference type="EMBL" id="KAJ7770507.1"/>
    </source>
</evidence>
<dbReference type="PROSITE" id="PS50097">
    <property type="entry name" value="BTB"/>
    <property type="match status" value="1"/>
</dbReference>
<dbReference type="CDD" id="cd18186">
    <property type="entry name" value="BTB_POZ_ZBTB_KLHL-like"/>
    <property type="match status" value="1"/>
</dbReference>
<sequence length="315" mass="35364">MESDVMRSEIWYSDGSVVLQAQNTQFRVHFSILSLHSTFFRSMQGLPQPRDQPTVEGCPLIVLHDSVADVENLLKALYNPDLFNDEAIPFAYIASFVRLGRKYEFMSLLKIALGRLAFENPPTLKEYDALLETLRLAAGKYVPHSTTRIVDYPGIRQDTVTLARENGLVALLPCAYYRVLSGGAAEIFKSTLQPDGTNSQLSCTDHRICTVGLERILAVQFKSDSALGWVLRKPADGCKDVSACQLWHDAFTSTVLASRPKLYNPSVFWLQNESTLCVFCKAQATRALIAGRAKFWENLPSFFDLNPWSELKNDI</sequence>
<gene>
    <name evidence="2" type="ORF">B0H16DRAFT_1306595</name>
</gene>
<comment type="caution">
    <text evidence="2">The sequence shown here is derived from an EMBL/GenBank/DDBJ whole genome shotgun (WGS) entry which is preliminary data.</text>
</comment>
<dbReference type="AlphaFoldDB" id="A0AAD7JRL2"/>